<reference evidence="3" key="1">
    <citation type="journal article" date="2019" name="Nat. Commun.">
        <title>The genome of broomcorn millet.</title>
        <authorList>
            <person name="Zou C."/>
            <person name="Miki D."/>
            <person name="Li D."/>
            <person name="Tang Q."/>
            <person name="Xiao L."/>
            <person name="Rajput S."/>
            <person name="Deng P."/>
            <person name="Jia W."/>
            <person name="Huang R."/>
            <person name="Zhang M."/>
            <person name="Sun Y."/>
            <person name="Hu J."/>
            <person name="Fu X."/>
            <person name="Schnable P.S."/>
            <person name="Li F."/>
            <person name="Zhang H."/>
            <person name="Feng B."/>
            <person name="Zhu X."/>
            <person name="Liu R."/>
            <person name="Schnable J.C."/>
            <person name="Zhu J.-K."/>
            <person name="Zhang H."/>
        </authorList>
    </citation>
    <scope>NUCLEOTIDE SEQUENCE [LARGE SCALE GENOMIC DNA]</scope>
</reference>
<comment type="caution">
    <text evidence="2">The sequence shown here is derived from an EMBL/GenBank/DDBJ whole genome shotgun (WGS) entry which is preliminary data.</text>
</comment>
<dbReference type="PROSITE" id="PS50144">
    <property type="entry name" value="MATH"/>
    <property type="match status" value="1"/>
</dbReference>
<feature type="domain" description="MATH" evidence="1">
    <location>
        <begin position="25"/>
        <end position="147"/>
    </location>
</feature>
<dbReference type="Proteomes" id="UP000275267">
    <property type="component" value="Unassembled WGS sequence"/>
</dbReference>
<accession>A0A3L6PHJ6</accession>
<evidence type="ECO:0000313" key="2">
    <source>
        <dbReference type="EMBL" id="RLM58324.1"/>
    </source>
</evidence>
<dbReference type="Gene3D" id="2.60.210.10">
    <property type="entry name" value="Apoptosis, Tumor Necrosis Factor Receptor Associated Protein 2, Chain A"/>
    <property type="match status" value="1"/>
</dbReference>
<dbReference type="InterPro" id="IPR008974">
    <property type="entry name" value="TRAF-like"/>
</dbReference>
<keyword evidence="3" id="KW-1185">Reference proteome</keyword>
<name>A0A3L6PHJ6_PANMI</name>
<dbReference type="InterPro" id="IPR045005">
    <property type="entry name" value="BPM1-6"/>
</dbReference>
<evidence type="ECO:0000313" key="3">
    <source>
        <dbReference type="Proteomes" id="UP000275267"/>
    </source>
</evidence>
<dbReference type="SUPFAM" id="SSF49599">
    <property type="entry name" value="TRAF domain-like"/>
    <property type="match status" value="1"/>
</dbReference>
<dbReference type="EMBL" id="PQIB02000017">
    <property type="protein sequence ID" value="RLM58324.1"/>
    <property type="molecule type" value="Genomic_DNA"/>
</dbReference>
<dbReference type="GO" id="GO:0016567">
    <property type="term" value="P:protein ubiquitination"/>
    <property type="evidence" value="ECO:0007669"/>
    <property type="project" value="InterPro"/>
</dbReference>
<gene>
    <name evidence="2" type="ORF">C2845_PM18G11310</name>
</gene>
<organism evidence="2 3">
    <name type="scientific">Panicum miliaceum</name>
    <name type="common">Proso millet</name>
    <name type="synonym">Broomcorn millet</name>
    <dbReference type="NCBI Taxonomy" id="4540"/>
    <lineage>
        <taxon>Eukaryota</taxon>
        <taxon>Viridiplantae</taxon>
        <taxon>Streptophyta</taxon>
        <taxon>Embryophyta</taxon>
        <taxon>Tracheophyta</taxon>
        <taxon>Spermatophyta</taxon>
        <taxon>Magnoliopsida</taxon>
        <taxon>Liliopsida</taxon>
        <taxon>Poales</taxon>
        <taxon>Poaceae</taxon>
        <taxon>PACMAD clade</taxon>
        <taxon>Panicoideae</taxon>
        <taxon>Panicodae</taxon>
        <taxon>Paniceae</taxon>
        <taxon>Panicinae</taxon>
        <taxon>Panicum</taxon>
        <taxon>Panicum sect. Panicum</taxon>
    </lineage>
</organism>
<dbReference type="AlphaFoldDB" id="A0A3L6PHJ6"/>
<dbReference type="Pfam" id="PF22486">
    <property type="entry name" value="MATH_2"/>
    <property type="match status" value="1"/>
</dbReference>
<protein>
    <submittedName>
        <fullName evidence="2">BTB/POZ and MATH domain-containing protein 2-like</fullName>
    </submittedName>
</protein>
<sequence length="147" mass="15593">MGNTPATGGGGSSCSTSTIIAEKSTGSHILRVDGFSGTKGLGVGKSLNSGTFTAGGHSWYIAYFPDGEDEECADWVSVYLHLDRPGPGAKDSAAVKARFEFSLQDRNGCPVSSYRKKSSAVTTFSLADGARCSGHKKFIQRKDFEWL</sequence>
<proteinExistence type="predicted"/>
<dbReference type="OrthoDB" id="684466at2759"/>
<dbReference type="STRING" id="4540.A0A3L6PHJ6"/>
<dbReference type="InterPro" id="IPR002083">
    <property type="entry name" value="MATH/TRAF_dom"/>
</dbReference>
<dbReference type="CDD" id="cd00121">
    <property type="entry name" value="MATH"/>
    <property type="match status" value="1"/>
</dbReference>
<dbReference type="PANTHER" id="PTHR26379">
    <property type="entry name" value="BTB/POZ AND MATH DOMAIN-CONTAINING PROTEIN 1"/>
    <property type="match status" value="1"/>
</dbReference>
<dbReference type="PANTHER" id="PTHR26379:SF483">
    <property type="entry name" value="OS11G0619800 PROTEIN"/>
    <property type="match status" value="1"/>
</dbReference>
<evidence type="ECO:0000259" key="1">
    <source>
        <dbReference type="PROSITE" id="PS50144"/>
    </source>
</evidence>